<dbReference type="InterPro" id="IPR056565">
    <property type="entry name" value="Fn3_ATF7IP"/>
</dbReference>
<keyword evidence="1" id="KW-0233">DNA recombination</keyword>
<dbReference type="InterPro" id="IPR013762">
    <property type="entry name" value="Integrase-like_cat_sf"/>
</dbReference>
<dbReference type="GO" id="GO:0015074">
    <property type="term" value="P:DNA integration"/>
    <property type="evidence" value="ECO:0007669"/>
    <property type="project" value="InterPro"/>
</dbReference>
<feature type="compositionally biased region" description="Low complexity" evidence="3">
    <location>
        <begin position="955"/>
        <end position="971"/>
    </location>
</feature>
<feature type="compositionally biased region" description="Polar residues" evidence="3">
    <location>
        <begin position="920"/>
        <end position="940"/>
    </location>
</feature>
<keyword evidence="2" id="KW-0175">Coiled coil</keyword>
<feature type="compositionally biased region" description="Basic and acidic residues" evidence="3">
    <location>
        <begin position="575"/>
        <end position="590"/>
    </location>
</feature>
<dbReference type="PANTHER" id="PTHR23210:SF26">
    <property type="entry name" value="ACTIVATING TRANSCRIPTION FACTOR 7-INTERACTING PROTEIN 1"/>
    <property type="match status" value="1"/>
</dbReference>
<feature type="compositionally biased region" description="Polar residues" evidence="3">
    <location>
        <begin position="523"/>
        <end position="541"/>
    </location>
</feature>
<accession>A0A139WKD5</accession>
<evidence type="ECO:0000256" key="2">
    <source>
        <dbReference type="SAM" id="Coils"/>
    </source>
</evidence>
<evidence type="ECO:0000256" key="3">
    <source>
        <dbReference type="SAM" id="MobiDB-lite"/>
    </source>
</evidence>
<dbReference type="GO" id="GO:0005634">
    <property type="term" value="C:nucleus"/>
    <property type="evidence" value="ECO:0000318"/>
    <property type="project" value="GO_Central"/>
</dbReference>
<dbReference type="GO" id="GO:0006355">
    <property type="term" value="P:regulation of DNA-templated transcription"/>
    <property type="evidence" value="ECO:0000318"/>
    <property type="project" value="GO_Central"/>
</dbReference>
<reference evidence="5 6" key="1">
    <citation type="journal article" date="2008" name="Nature">
        <title>The genome of the model beetle and pest Tribolium castaneum.</title>
        <authorList>
            <consortium name="Tribolium Genome Sequencing Consortium"/>
            <person name="Richards S."/>
            <person name="Gibbs R.A."/>
            <person name="Weinstock G.M."/>
            <person name="Brown S.J."/>
            <person name="Denell R."/>
            <person name="Beeman R.W."/>
            <person name="Gibbs R."/>
            <person name="Beeman R.W."/>
            <person name="Brown S.J."/>
            <person name="Bucher G."/>
            <person name="Friedrich M."/>
            <person name="Grimmelikhuijzen C.J."/>
            <person name="Klingler M."/>
            <person name="Lorenzen M."/>
            <person name="Richards S."/>
            <person name="Roth S."/>
            <person name="Schroder R."/>
            <person name="Tautz D."/>
            <person name="Zdobnov E.M."/>
            <person name="Muzny D."/>
            <person name="Gibbs R.A."/>
            <person name="Weinstock G.M."/>
            <person name="Attaway T."/>
            <person name="Bell S."/>
            <person name="Buhay C.J."/>
            <person name="Chandrabose M.N."/>
            <person name="Chavez D."/>
            <person name="Clerk-Blankenburg K.P."/>
            <person name="Cree A."/>
            <person name="Dao M."/>
            <person name="Davis C."/>
            <person name="Chacko J."/>
            <person name="Dinh H."/>
            <person name="Dugan-Rocha S."/>
            <person name="Fowler G."/>
            <person name="Garner T.T."/>
            <person name="Garnes J."/>
            <person name="Gnirke A."/>
            <person name="Hawes A."/>
            <person name="Hernandez J."/>
            <person name="Hines S."/>
            <person name="Holder M."/>
            <person name="Hume J."/>
            <person name="Jhangiani S.N."/>
            <person name="Joshi V."/>
            <person name="Khan Z.M."/>
            <person name="Jackson L."/>
            <person name="Kovar C."/>
            <person name="Kowis A."/>
            <person name="Lee S."/>
            <person name="Lewis L.R."/>
            <person name="Margolis J."/>
            <person name="Morgan M."/>
            <person name="Nazareth L.V."/>
            <person name="Nguyen N."/>
            <person name="Okwuonu G."/>
            <person name="Parker D."/>
            <person name="Richards S."/>
            <person name="Ruiz S.J."/>
            <person name="Santibanez J."/>
            <person name="Savard J."/>
            <person name="Scherer S.E."/>
            <person name="Schneider B."/>
            <person name="Sodergren E."/>
            <person name="Tautz D."/>
            <person name="Vattahil S."/>
            <person name="Villasana D."/>
            <person name="White C.S."/>
            <person name="Wright R."/>
            <person name="Park Y."/>
            <person name="Beeman R.W."/>
            <person name="Lord J."/>
            <person name="Oppert B."/>
            <person name="Lorenzen M."/>
            <person name="Brown S."/>
            <person name="Wang L."/>
            <person name="Savard J."/>
            <person name="Tautz D."/>
            <person name="Richards S."/>
            <person name="Weinstock G."/>
            <person name="Gibbs R.A."/>
            <person name="Liu Y."/>
            <person name="Worley K."/>
            <person name="Weinstock G."/>
            <person name="Elsik C.G."/>
            <person name="Reese J.T."/>
            <person name="Elhaik E."/>
            <person name="Landan G."/>
            <person name="Graur D."/>
            <person name="Arensburger P."/>
            <person name="Atkinson P."/>
            <person name="Beeman R.W."/>
            <person name="Beidler J."/>
            <person name="Brown S.J."/>
            <person name="Demuth J.P."/>
            <person name="Drury D.W."/>
            <person name="Du Y.Z."/>
            <person name="Fujiwara H."/>
            <person name="Lorenzen M."/>
            <person name="Maselli V."/>
            <person name="Osanai M."/>
            <person name="Park Y."/>
            <person name="Robertson H.M."/>
            <person name="Tu Z."/>
            <person name="Wang J.J."/>
            <person name="Wang S."/>
            <person name="Richards S."/>
            <person name="Song H."/>
            <person name="Zhang L."/>
            <person name="Sodergren E."/>
            <person name="Werner D."/>
            <person name="Stanke M."/>
            <person name="Morgenstern B."/>
            <person name="Solovyev V."/>
            <person name="Kosarev P."/>
            <person name="Brown G."/>
            <person name="Chen H.C."/>
            <person name="Ermolaeva O."/>
            <person name="Hlavina W."/>
            <person name="Kapustin Y."/>
            <person name="Kiryutin B."/>
            <person name="Kitts P."/>
            <person name="Maglott D."/>
            <person name="Pruitt K."/>
            <person name="Sapojnikov V."/>
            <person name="Souvorov A."/>
            <person name="Mackey A.J."/>
            <person name="Waterhouse R.M."/>
            <person name="Wyder S."/>
            <person name="Zdobnov E.M."/>
            <person name="Zdobnov E.M."/>
            <person name="Wyder S."/>
            <person name="Kriventseva E.V."/>
            <person name="Kadowaki T."/>
            <person name="Bork P."/>
            <person name="Aranda M."/>
            <person name="Bao R."/>
            <person name="Beermann A."/>
            <person name="Berns N."/>
            <person name="Bolognesi R."/>
            <person name="Bonneton F."/>
            <person name="Bopp D."/>
            <person name="Brown S.J."/>
            <person name="Bucher G."/>
            <person name="Butts T."/>
            <person name="Chaumot A."/>
            <person name="Denell R.E."/>
            <person name="Ferrier D.E."/>
            <person name="Friedrich M."/>
            <person name="Gordon C.M."/>
            <person name="Jindra M."/>
            <person name="Klingler M."/>
            <person name="Lan Q."/>
            <person name="Lattorff H.M."/>
            <person name="Laudet V."/>
            <person name="von Levetsow C."/>
            <person name="Liu Z."/>
            <person name="Lutz R."/>
            <person name="Lynch J.A."/>
            <person name="da Fonseca R.N."/>
            <person name="Posnien N."/>
            <person name="Reuter R."/>
            <person name="Roth S."/>
            <person name="Savard J."/>
            <person name="Schinko J.B."/>
            <person name="Schmitt C."/>
            <person name="Schoppmeier M."/>
            <person name="Schroder R."/>
            <person name="Shippy T.D."/>
            <person name="Simonnet F."/>
            <person name="Marques-Souza H."/>
            <person name="Tautz D."/>
            <person name="Tomoyasu Y."/>
            <person name="Trauner J."/>
            <person name="Van der Zee M."/>
            <person name="Vervoort M."/>
            <person name="Wittkopp N."/>
            <person name="Wimmer E.A."/>
            <person name="Yang X."/>
            <person name="Jones A.K."/>
            <person name="Sattelle D.B."/>
            <person name="Ebert P.R."/>
            <person name="Nelson D."/>
            <person name="Scott J.G."/>
            <person name="Beeman R.W."/>
            <person name="Muthukrishnan S."/>
            <person name="Kramer K.J."/>
            <person name="Arakane Y."/>
            <person name="Beeman R.W."/>
            <person name="Zhu Q."/>
            <person name="Hogenkamp D."/>
            <person name="Dixit R."/>
            <person name="Oppert B."/>
            <person name="Jiang H."/>
            <person name="Zou Z."/>
            <person name="Marshall J."/>
            <person name="Elpidina E."/>
            <person name="Vinokurov K."/>
            <person name="Oppert C."/>
            <person name="Zou Z."/>
            <person name="Evans J."/>
            <person name="Lu Z."/>
            <person name="Zhao P."/>
            <person name="Sumathipala N."/>
            <person name="Altincicek B."/>
            <person name="Vilcinskas A."/>
            <person name="Williams M."/>
            <person name="Hultmark D."/>
            <person name="Hetru C."/>
            <person name="Jiang H."/>
            <person name="Grimmelikhuijzen C.J."/>
            <person name="Hauser F."/>
            <person name="Cazzamali G."/>
            <person name="Williamson M."/>
            <person name="Park Y."/>
            <person name="Li B."/>
            <person name="Tanaka Y."/>
            <person name="Predel R."/>
            <person name="Neupert S."/>
            <person name="Schachtner J."/>
            <person name="Verleyen P."/>
            <person name="Raible F."/>
            <person name="Bork P."/>
            <person name="Friedrich M."/>
            <person name="Walden K.K."/>
            <person name="Robertson H.M."/>
            <person name="Angeli S."/>
            <person name="Foret S."/>
            <person name="Bucher G."/>
            <person name="Schuetz S."/>
            <person name="Maleszka R."/>
            <person name="Wimmer E.A."/>
            <person name="Beeman R.W."/>
            <person name="Lorenzen M."/>
            <person name="Tomoyasu Y."/>
            <person name="Miller S.C."/>
            <person name="Grossmann D."/>
            <person name="Bucher G."/>
        </authorList>
    </citation>
    <scope>NUCLEOTIDE SEQUENCE [LARGE SCALE GENOMIC DNA]</scope>
    <source>
        <strain evidence="5 6">Georgia GA2</strain>
    </source>
</reference>
<proteinExistence type="predicted"/>
<dbReference type="eggNOG" id="KOG1721">
    <property type="taxonomic scope" value="Eukaryota"/>
</dbReference>
<feature type="compositionally biased region" description="Basic and acidic residues" evidence="3">
    <location>
        <begin position="745"/>
        <end position="755"/>
    </location>
</feature>
<feature type="region of interest" description="Disordered" evidence="3">
    <location>
        <begin position="443"/>
        <end position="465"/>
    </location>
</feature>
<feature type="region of interest" description="Disordered" evidence="3">
    <location>
        <begin position="480"/>
        <end position="554"/>
    </location>
</feature>
<name>A0A139WKD5_TRICA</name>
<protein>
    <recommendedName>
        <fullName evidence="4">Activating transcription factor 7-interacting protein Fn3 domain-containing protein</fullName>
    </recommendedName>
</protein>
<dbReference type="GO" id="GO:0003712">
    <property type="term" value="F:transcription coregulator activity"/>
    <property type="evidence" value="ECO:0000318"/>
    <property type="project" value="GO_Central"/>
</dbReference>
<dbReference type="InterPro" id="IPR026085">
    <property type="entry name" value="ATF7-int"/>
</dbReference>
<feature type="domain" description="Activating transcription factor 7-interacting protein Fn3" evidence="4">
    <location>
        <begin position="1176"/>
        <end position="1272"/>
    </location>
</feature>
<sequence>MTTLRNTLEVFDTYKHREEKDSDEESFHLPLDDDESDQSKSFLLNKMNETADSAYDKFDKWCKENDMHEITEQVVLSYFKLQRNKYKASTVHSIFLMLKDALSLHKGVDISQYSRLQALLKSVPRNRKLFALAFDDLKSHSLYERRYQHFENWRKENKMYDVTEEVVLAYFELQRNKYKASTLWSNFSILRQCLSVDKEIDISQYTRLQALLKSASEGYSPRKSNALEEEDVWKFLQEADDTWYLAMKVILIMGYYGACRRDELTNMLIDDVEFRGESIVVSVPKIKKITKSVRMFSITDQFCVNKIKKYVALRPSDVTHKRFFLTYRNGYCVKSPIGVNTMGIIPKEIAAFLKLPNPDRYTGHCFKRTSATHLTNRFNNMLLVKRFDNGNPEVFQDQSDSTEETSSDLNLPGCSGMCNTNSYFTVSSSNFYKDIIVQEFQDKKDENETEEEILNKFGSSTAPVEHIDAQMEEQLLNDEEDEKKVNHHVSKEADKVERVNGFGSEETSSVEEGVKTADAPDSGKNTNSPSQNLEEQPTSVVDESGAIGTPCSKDSVKEIEADKLAAQVNGLIDSLEDKEQNCESKNKDPVTKNNDNPPAVDEAKCDNSRNSPKLQNEDSEDLFDISIIRDAEEDNAESAYNEAQAEESHEDSDEKAEDEVTNEKAAEEMEEVEEMDIDRQELNDVEIEEANLKETSDGESENKTETINSEEKLCDNVVVGDKSANECMLDEITGKLTNGEGAEMETDKDTEDGQKRRSLKRASSAEDEHSLAKKSRTDPLGDIESKVEEEPKEKPPLRKLLSLAEFMKTRKNGRKPTMHDLEEFCVQKICEAIVHKSDLGDVHHQLKVQEQLIETMRKEILQLTKQARDLEIVNKKLMNDLKQHNATQKPLSPLKITRSVGLQVKFTPVSSFEANKRRQVNPQPTQNQKIAPLQPATNRSPRAAPAPVQTNANRQASPQKPQQQAQVAKPSGATALLSQALQQNRRVSDAAPKTPPAIRSKPPETKQGGPSASVIDLTDEDDKNKSNKMGAQKNISVPLRTTPMRVNAQPQGIRLATSQGKVTPMSSVVTSSAPQLMYVVQSAPQNVLNTTLGQKAVVVNFQSANGVITSTLNGSAVSVIPKQANTIQLKPVSTAKPISSAKVVSPKPIKMSNKHPAPLPQPPVIRVSCDKSLKPIPPKPHLTIRKTDTGIILQWKMPYDLDMYEVIASYQLYAYQETSATPSTDMWRKVGDVKALALPMACTLTQFADKNKYYFAVRPVDIHKRIGMFSDPEEISL</sequence>
<dbReference type="PANTHER" id="PTHR23210">
    <property type="entry name" value="ACTIVATING TRANSCRIPTION FACTOR 7 INTERACTING PROTEIN"/>
    <property type="match status" value="1"/>
</dbReference>
<evidence type="ECO:0000256" key="1">
    <source>
        <dbReference type="ARBA" id="ARBA00023172"/>
    </source>
</evidence>
<feature type="compositionally biased region" description="Acidic residues" evidence="3">
    <location>
        <begin position="644"/>
        <end position="660"/>
    </location>
</feature>
<feature type="region of interest" description="Disordered" evidence="3">
    <location>
        <begin position="913"/>
        <end position="1031"/>
    </location>
</feature>
<feature type="region of interest" description="Disordered" evidence="3">
    <location>
        <begin position="734"/>
        <end position="799"/>
    </location>
</feature>
<dbReference type="Gene3D" id="1.10.443.10">
    <property type="entry name" value="Intergrase catalytic core"/>
    <property type="match status" value="1"/>
</dbReference>
<dbReference type="AlphaFoldDB" id="A0A139WKD5"/>
<dbReference type="GO" id="GO:0006310">
    <property type="term" value="P:DNA recombination"/>
    <property type="evidence" value="ECO:0007669"/>
    <property type="project" value="UniProtKB-KW"/>
</dbReference>
<dbReference type="GO" id="GO:0005667">
    <property type="term" value="C:transcription regulator complex"/>
    <property type="evidence" value="ECO:0000318"/>
    <property type="project" value="GO_Central"/>
</dbReference>
<dbReference type="FunCoup" id="A0A139WKD5">
    <property type="interactions" value="244"/>
</dbReference>
<feature type="compositionally biased region" description="Polar residues" evidence="3">
    <location>
        <begin position="976"/>
        <end position="985"/>
    </location>
</feature>
<feature type="compositionally biased region" description="Basic and acidic residues" evidence="3">
    <location>
        <begin position="763"/>
        <end position="796"/>
    </location>
</feature>
<feature type="compositionally biased region" description="Basic and acidic residues" evidence="3">
    <location>
        <begin position="690"/>
        <end position="708"/>
    </location>
</feature>
<dbReference type="EMBL" id="KQ971327">
    <property type="protein sequence ID" value="KYB28430.1"/>
    <property type="molecule type" value="Genomic_DNA"/>
</dbReference>
<dbReference type="Pfam" id="PF16794">
    <property type="entry name" value="fn3_4"/>
    <property type="match status" value="1"/>
</dbReference>
<gene>
    <name evidence="5" type="primary">AUGUSTUS-3.0.2_32563</name>
    <name evidence="5" type="ORF">TcasGA2_TC032563</name>
</gene>
<dbReference type="InterPro" id="IPR011010">
    <property type="entry name" value="DNA_brk_join_enz"/>
</dbReference>
<dbReference type="STRING" id="7070.A0A139WKD5"/>
<dbReference type="OMA" id="CKEANST"/>
<evidence type="ECO:0000313" key="6">
    <source>
        <dbReference type="Proteomes" id="UP000007266"/>
    </source>
</evidence>
<dbReference type="CDD" id="cd00397">
    <property type="entry name" value="DNA_BRE_C"/>
    <property type="match status" value="1"/>
</dbReference>
<organism evidence="5 6">
    <name type="scientific">Tribolium castaneum</name>
    <name type="common">Red flour beetle</name>
    <dbReference type="NCBI Taxonomy" id="7070"/>
    <lineage>
        <taxon>Eukaryota</taxon>
        <taxon>Metazoa</taxon>
        <taxon>Ecdysozoa</taxon>
        <taxon>Arthropoda</taxon>
        <taxon>Hexapoda</taxon>
        <taxon>Insecta</taxon>
        <taxon>Pterygota</taxon>
        <taxon>Neoptera</taxon>
        <taxon>Endopterygota</taxon>
        <taxon>Coleoptera</taxon>
        <taxon>Polyphaga</taxon>
        <taxon>Cucujiformia</taxon>
        <taxon>Tenebrionidae</taxon>
        <taxon>Tenebrionidae incertae sedis</taxon>
        <taxon>Tribolium</taxon>
    </lineage>
</organism>
<dbReference type="Proteomes" id="UP000007266">
    <property type="component" value="Linkage group 3"/>
</dbReference>
<dbReference type="SUPFAM" id="SSF56349">
    <property type="entry name" value="DNA breaking-rejoining enzymes"/>
    <property type="match status" value="1"/>
</dbReference>
<keyword evidence="6" id="KW-1185">Reference proteome</keyword>
<feature type="coiled-coil region" evidence="2">
    <location>
        <begin position="846"/>
        <end position="887"/>
    </location>
</feature>
<evidence type="ECO:0000259" key="4">
    <source>
        <dbReference type="Pfam" id="PF16794"/>
    </source>
</evidence>
<reference evidence="5 6" key="2">
    <citation type="journal article" date="2010" name="Nucleic Acids Res.">
        <title>BeetleBase in 2010: revisions to provide comprehensive genomic information for Tribolium castaneum.</title>
        <authorList>
            <person name="Kim H.S."/>
            <person name="Murphy T."/>
            <person name="Xia J."/>
            <person name="Caragea D."/>
            <person name="Park Y."/>
            <person name="Beeman R.W."/>
            <person name="Lorenzen M.D."/>
            <person name="Butcher S."/>
            <person name="Manak J.R."/>
            <person name="Brown S.J."/>
        </authorList>
    </citation>
    <scope>GENOME REANNOTATION</scope>
    <source>
        <strain evidence="5 6">Georgia GA2</strain>
    </source>
</reference>
<dbReference type="InParanoid" id="A0A139WKD5"/>
<evidence type="ECO:0000313" key="5">
    <source>
        <dbReference type="EMBL" id="KYB28430.1"/>
    </source>
</evidence>
<dbReference type="GO" id="GO:0003677">
    <property type="term" value="F:DNA binding"/>
    <property type="evidence" value="ECO:0007669"/>
    <property type="project" value="InterPro"/>
</dbReference>
<feature type="region of interest" description="Disordered" evidence="3">
    <location>
        <begin position="572"/>
        <end position="708"/>
    </location>
</feature>
<feature type="compositionally biased region" description="Basic and acidic residues" evidence="3">
    <location>
        <begin position="489"/>
        <end position="498"/>
    </location>
</feature>